<feature type="transmembrane region" description="Helical" evidence="7">
    <location>
        <begin position="146"/>
        <end position="167"/>
    </location>
</feature>
<reference evidence="9 10" key="1">
    <citation type="submission" date="2021-09" db="EMBL/GenBank/DDBJ databases">
        <title>The complete genome sequence of a new microorganism.</title>
        <authorList>
            <person name="Zi Z."/>
        </authorList>
    </citation>
    <scope>NUCLEOTIDE SEQUENCE [LARGE SCALE GENOMIC DNA]</scope>
    <source>
        <strain evidence="9 10">WGZ8</strain>
    </source>
</reference>
<gene>
    <name evidence="9" type="ORF">K9B37_18245</name>
</gene>
<evidence type="ECO:0000256" key="5">
    <source>
        <dbReference type="ARBA" id="ARBA00022989"/>
    </source>
</evidence>
<keyword evidence="10" id="KW-1185">Reference proteome</keyword>
<name>A0ABS7VRP8_9HYPH</name>
<dbReference type="InterPro" id="IPR000515">
    <property type="entry name" value="MetI-like"/>
</dbReference>
<dbReference type="Gene3D" id="1.10.3720.10">
    <property type="entry name" value="MetI-like"/>
    <property type="match status" value="1"/>
</dbReference>
<evidence type="ECO:0000259" key="8">
    <source>
        <dbReference type="PROSITE" id="PS50928"/>
    </source>
</evidence>
<dbReference type="RefSeq" id="WP_224314962.1">
    <property type="nucleotide sequence ID" value="NZ_JAIRBM010000016.1"/>
</dbReference>
<accession>A0ABS7VRP8</accession>
<keyword evidence="3" id="KW-1003">Cell membrane</keyword>
<evidence type="ECO:0000256" key="2">
    <source>
        <dbReference type="ARBA" id="ARBA00022448"/>
    </source>
</evidence>
<dbReference type="EMBL" id="JAIRBM010000016">
    <property type="protein sequence ID" value="MBZ6078209.1"/>
    <property type="molecule type" value="Genomic_DNA"/>
</dbReference>
<keyword evidence="5 7" id="KW-1133">Transmembrane helix</keyword>
<keyword evidence="2 7" id="KW-0813">Transport</keyword>
<dbReference type="InterPro" id="IPR035906">
    <property type="entry name" value="MetI-like_sf"/>
</dbReference>
<dbReference type="Proteomes" id="UP000704176">
    <property type="component" value="Unassembled WGS sequence"/>
</dbReference>
<comment type="similarity">
    <text evidence="7">Belongs to the binding-protein-dependent transport system permease family.</text>
</comment>
<feature type="transmembrane region" description="Helical" evidence="7">
    <location>
        <begin position="285"/>
        <end position="311"/>
    </location>
</feature>
<dbReference type="SUPFAM" id="SSF161098">
    <property type="entry name" value="MetI-like"/>
    <property type="match status" value="1"/>
</dbReference>
<dbReference type="Pfam" id="PF00528">
    <property type="entry name" value="BPD_transp_1"/>
    <property type="match status" value="1"/>
</dbReference>
<evidence type="ECO:0000256" key="3">
    <source>
        <dbReference type="ARBA" id="ARBA00022475"/>
    </source>
</evidence>
<feature type="transmembrane region" description="Helical" evidence="7">
    <location>
        <begin position="111"/>
        <end position="134"/>
    </location>
</feature>
<dbReference type="PANTHER" id="PTHR43163">
    <property type="entry name" value="DIPEPTIDE TRANSPORT SYSTEM PERMEASE PROTEIN DPPB-RELATED"/>
    <property type="match status" value="1"/>
</dbReference>
<keyword evidence="4 7" id="KW-0812">Transmembrane</keyword>
<keyword evidence="6 7" id="KW-0472">Membrane</keyword>
<dbReference type="InterPro" id="IPR045621">
    <property type="entry name" value="BPD_transp_1_N"/>
</dbReference>
<evidence type="ECO:0000256" key="1">
    <source>
        <dbReference type="ARBA" id="ARBA00004651"/>
    </source>
</evidence>
<evidence type="ECO:0000256" key="4">
    <source>
        <dbReference type="ARBA" id="ARBA00022692"/>
    </source>
</evidence>
<feature type="transmembrane region" description="Helical" evidence="7">
    <location>
        <begin position="239"/>
        <end position="265"/>
    </location>
</feature>
<evidence type="ECO:0000256" key="6">
    <source>
        <dbReference type="ARBA" id="ARBA00023136"/>
    </source>
</evidence>
<evidence type="ECO:0000313" key="9">
    <source>
        <dbReference type="EMBL" id="MBZ6078209.1"/>
    </source>
</evidence>
<evidence type="ECO:0000313" key="10">
    <source>
        <dbReference type="Proteomes" id="UP000704176"/>
    </source>
</evidence>
<comment type="subcellular location">
    <subcellularLocation>
        <location evidence="1 7">Cell membrane</location>
        <topology evidence="1 7">Multi-pass membrane protein</topology>
    </subcellularLocation>
</comment>
<organism evidence="9 10">
    <name type="scientific">Microvirga puerhi</name>
    <dbReference type="NCBI Taxonomy" id="2876078"/>
    <lineage>
        <taxon>Bacteria</taxon>
        <taxon>Pseudomonadati</taxon>
        <taxon>Pseudomonadota</taxon>
        <taxon>Alphaproteobacteria</taxon>
        <taxon>Hyphomicrobiales</taxon>
        <taxon>Methylobacteriaceae</taxon>
        <taxon>Microvirga</taxon>
    </lineage>
</organism>
<proteinExistence type="inferred from homology"/>
<protein>
    <submittedName>
        <fullName evidence="9">ABC transporter permease</fullName>
    </submittedName>
</protein>
<dbReference type="PANTHER" id="PTHR43163:SF6">
    <property type="entry name" value="DIPEPTIDE TRANSPORT SYSTEM PERMEASE PROTEIN DPPB-RELATED"/>
    <property type="match status" value="1"/>
</dbReference>
<feature type="domain" description="ABC transmembrane type-1" evidence="8">
    <location>
        <begin position="107"/>
        <end position="304"/>
    </location>
</feature>
<feature type="transmembrane region" description="Helical" evidence="7">
    <location>
        <begin position="179"/>
        <end position="200"/>
    </location>
</feature>
<evidence type="ECO:0000256" key="7">
    <source>
        <dbReference type="RuleBase" id="RU363032"/>
    </source>
</evidence>
<dbReference type="Pfam" id="PF19300">
    <property type="entry name" value="BPD_transp_1_N"/>
    <property type="match status" value="1"/>
</dbReference>
<dbReference type="PROSITE" id="PS50928">
    <property type="entry name" value="ABC_TM1"/>
    <property type="match status" value="1"/>
</dbReference>
<sequence length="319" mass="33793">MVAGRPGGGGGTVLGYVVRRLLLAIFVLWGVATVVFIIVRMVPADPALLIAGQTATPEQVASLRQQMGLDRPLTAQYVQYLGQAVTGDFGNSYTHNVPAVYLIGQVLPNTALLAVLACTLAIVVSIPLGVLAALQVNRIGDRLVTTVSLIIQALPGFWIGVVMLLVFSRSLKWLPSAGLVGAQSLILPTIVLALPFIAILTRLTRSGLIEVNGEGYINTARAKGLGELTVVFPHAIRNALIPIVTVIGLQFGTLLGGAVVTETVFSFPGIGKLLVSSIQLRDYNVLQASVLVIAATFVIVNLLVDLLYAYIDPRVRLSK</sequence>
<feature type="transmembrane region" description="Helical" evidence="7">
    <location>
        <begin position="21"/>
        <end position="39"/>
    </location>
</feature>
<comment type="caution">
    <text evidence="9">The sequence shown here is derived from an EMBL/GenBank/DDBJ whole genome shotgun (WGS) entry which is preliminary data.</text>
</comment>
<dbReference type="CDD" id="cd06261">
    <property type="entry name" value="TM_PBP2"/>
    <property type="match status" value="1"/>
</dbReference>